<evidence type="ECO:0000313" key="3">
    <source>
        <dbReference type="Proteomes" id="UP000198420"/>
    </source>
</evidence>
<evidence type="ECO:0000313" key="2">
    <source>
        <dbReference type="EMBL" id="SNS24863.1"/>
    </source>
</evidence>
<feature type="region of interest" description="Disordered" evidence="1">
    <location>
        <begin position="1"/>
        <end position="22"/>
    </location>
</feature>
<dbReference type="Proteomes" id="UP000198420">
    <property type="component" value="Unassembled WGS sequence"/>
</dbReference>
<proteinExistence type="predicted"/>
<protein>
    <submittedName>
        <fullName evidence="2">Uncharacterized protein</fullName>
    </submittedName>
</protein>
<keyword evidence="3" id="KW-1185">Reference proteome</keyword>
<name>A0A239CZU0_9ACTN</name>
<dbReference type="AlphaFoldDB" id="A0A239CZU0"/>
<gene>
    <name evidence="2" type="ORF">SAMN06265355_113174</name>
</gene>
<dbReference type="EMBL" id="FZNP01000013">
    <property type="protein sequence ID" value="SNS24863.1"/>
    <property type="molecule type" value="Genomic_DNA"/>
</dbReference>
<reference evidence="3" key="1">
    <citation type="submission" date="2017-06" db="EMBL/GenBank/DDBJ databases">
        <authorList>
            <person name="Varghese N."/>
            <person name="Submissions S."/>
        </authorList>
    </citation>
    <scope>NUCLEOTIDE SEQUENCE [LARGE SCALE GENOMIC DNA]</scope>
    <source>
        <strain evidence="3">DSM 44485</strain>
    </source>
</reference>
<feature type="compositionally biased region" description="Basic residues" evidence="1">
    <location>
        <begin position="8"/>
        <end position="22"/>
    </location>
</feature>
<evidence type="ECO:0000256" key="1">
    <source>
        <dbReference type="SAM" id="MobiDB-lite"/>
    </source>
</evidence>
<organism evidence="2 3">
    <name type="scientific">Actinomadura mexicana</name>
    <dbReference type="NCBI Taxonomy" id="134959"/>
    <lineage>
        <taxon>Bacteria</taxon>
        <taxon>Bacillati</taxon>
        <taxon>Actinomycetota</taxon>
        <taxon>Actinomycetes</taxon>
        <taxon>Streptosporangiales</taxon>
        <taxon>Thermomonosporaceae</taxon>
        <taxon>Actinomadura</taxon>
    </lineage>
</organism>
<sequence length="147" mass="16321">MPGAALRPARHPDRHPHRKHLLHTPDGRTQLRLGQTDLDLLPPLDHLINQLPLRPPSGIAGQLHQAPWLFPGKKPDRPLHHTSLARRLTAIGVDPRPDRNSALLEYARQLPPPVIGKLLGLHPGTTDHWASIAGGKWARYTPGNRGR</sequence>
<accession>A0A239CZU0</accession>